<evidence type="ECO:0000256" key="1">
    <source>
        <dbReference type="ARBA" id="ARBA00004651"/>
    </source>
</evidence>
<feature type="transmembrane region" description="Helical" evidence="6">
    <location>
        <begin position="40"/>
        <end position="63"/>
    </location>
</feature>
<evidence type="ECO:0000256" key="3">
    <source>
        <dbReference type="ARBA" id="ARBA00022692"/>
    </source>
</evidence>
<name>A0A1Q2HV49_9CORY</name>
<organism evidence="7 8">
    <name type="scientific">Corynebacterium glaucum</name>
    <dbReference type="NCBI Taxonomy" id="187491"/>
    <lineage>
        <taxon>Bacteria</taxon>
        <taxon>Bacillati</taxon>
        <taxon>Actinomycetota</taxon>
        <taxon>Actinomycetes</taxon>
        <taxon>Mycobacteriales</taxon>
        <taxon>Corynebacteriaceae</taxon>
        <taxon>Corynebacterium</taxon>
    </lineage>
</organism>
<keyword evidence="5 6" id="KW-0472">Membrane</keyword>
<proteinExistence type="predicted"/>
<dbReference type="InterPro" id="IPR001123">
    <property type="entry name" value="LeuE-type"/>
</dbReference>
<feature type="transmembrane region" description="Helical" evidence="6">
    <location>
        <begin position="6"/>
        <end position="28"/>
    </location>
</feature>
<dbReference type="KEGG" id="cgv:CGLAU_03680"/>
<evidence type="ECO:0000256" key="6">
    <source>
        <dbReference type="SAM" id="Phobius"/>
    </source>
</evidence>
<evidence type="ECO:0000313" key="8">
    <source>
        <dbReference type="Proteomes" id="UP000217209"/>
    </source>
</evidence>
<accession>A0A1Q2HV49</accession>
<evidence type="ECO:0000256" key="4">
    <source>
        <dbReference type="ARBA" id="ARBA00022989"/>
    </source>
</evidence>
<evidence type="ECO:0000256" key="2">
    <source>
        <dbReference type="ARBA" id="ARBA00022475"/>
    </source>
</evidence>
<dbReference type="GO" id="GO:0005886">
    <property type="term" value="C:plasma membrane"/>
    <property type="evidence" value="ECO:0007669"/>
    <property type="project" value="UniProtKB-SubCell"/>
</dbReference>
<keyword evidence="3 6" id="KW-0812">Transmembrane</keyword>
<dbReference type="RefSeq" id="WP_095659514.1">
    <property type="nucleotide sequence ID" value="NZ_CP019688.1"/>
</dbReference>
<keyword evidence="2" id="KW-1003">Cell membrane</keyword>
<sequence>MPASALGTGFAMGLGLIAAIGAQNAFVLRQGIRREFIVPVVAICIVSDATLIMAGYFGLGAFLSQQPKLITAMKWLGAAYLVYIGLQSLRNLRSEESLEVSTPDQANGHADATTLHSVAVTTLSLTWLNPHVYLDTVILLGSVAHQHGDHGFFFSLGALLGSIVWFSGLGFGAYQLAPLLSSPRAWRIIEVLVAITMFIMAGMLVTSSI</sequence>
<dbReference type="AlphaFoldDB" id="A0A1Q2HV49"/>
<evidence type="ECO:0000256" key="5">
    <source>
        <dbReference type="ARBA" id="ARBA00023136"/>
    </source>
</evidence>
<dbReference type="EMBL" id="CP019688">
    <property type="protein sequence ID" value="AQQ14713.1"/>
    <property type="molecule type" value="Genomic_DNA"/>
</dbReference>
<dbReference type="Pfam" id="PF01810">
    <property type="entry name" value="LysE"/>
    <property type="match status" value="1"/>
</dbReference>
<feature type="transmembrane region" description="Helical" evidence="6">
    <location>
        <begin position="69"/>
        <end position="86"/>
    </location>
</feature>
<protein>
    <submittedName>
        <fullName evidence="7">Arginine exporter protein ArgO</fullName>
    </submittedName>
</protein>
<dbReference type="OrthoDB" id="5638726at2"/>
<reference evidence="7 8" key="1">
    <citation type="submission" date="2016-12" db="EMBL/GenBank/DDBJ databases">
        <authorList>
            <person name="Song W.-J."/>
            <person name="Kurnit D.M."/>
        </authorList>
    </citation>
    <scope>NUCLEOTIDE SEQUENCE [LARGE SCALE GENOMIC DNA]</scope>
    <source>
        <strain evidence="7 8">DSM 30827</strain>
    </source>
</reference>
<keyword evidence="8" id="KW-1185">Reference proteome</keyword>
<feature type="transmembrane region" description="Helical" evidence="6">
    <location>
        <begin position="152"/>
        <end position="174"/>
    </location>
</feature>
<dbReference type="PANTHER" id="PTHR30086:SF20">
    <property type="entry name" value="ARGININE EXPORTER PROTEIN ARGO-RELATED"/>
    <property type="match status" value="1"/>
</dbReference>
<dbReference type="PANTHER" id="PTHR30086">
    <property type="entry name" value="ARGININE EXPORTER PROTEIN ARGO"/>
    <property type="match status" value="1"/>
</dbReference>
<dbReference type="Proteomes" id="UP000217209">
    <property type="component" value="Chromosome"/>
</dbReference>
<gene>
    <name evidence="7" type="primary">argO</name>
    <name evidence="7" type="ORF">CGLAU_03680</name>
</gene>
<feature type="transmembrane region" description="Helical" evidence="6">
    <location>
        <begin position="186"/>
        <end position="205"/>
    </location>
</feature>
<dbReference type="GO" id="GO:0015171">
    <property type="term" value="F:amino acid transmembrane transporter activity"/>
    <property type="evidence" value="ECO:0007669"/>
    <property type="project" value="TreeGrafter"/>
</dbReference>
<comment type="subcellular location">
    <subcellularLocation>
        <location evidence="1">Cell membrane</location>
        <topology evidence="1">Multi-pass membrane protein</topology>
    </subcellularLocation>
</comment>
<evidence type="ECO:0000313" key="7">
    <source>
        <dbReference type="EMBL" id="AQQ14713.1"/>
    </source>
</evidence>
<keyword evidence="4 6" id="KW-1133">Transmembrane helix</keyword>